<dbReference type="NCBIfam" id="TIGR00367">
    <property type="entry name" value="calcium/sodium antiporter"/>
    <property type="match status" value="1"/>
</dbReference>
<feature type="transmembrane region" description="Helical" evidence="5">
    <location>
        <begin position="205"/>
        <end position="224"/>
    </location>
</feature>
<dbReference type="PANTHER" id="PTHR10846:SF8">
    <property type="entry name" value="INNER MEMBRANE PROTEIN YRBG"/>
    <property type="match status" value="1"/>
</dbReference>
<keyword evidence="4 5" id="KW-0472">Membrane</keyword>
<proteinExistence type="predicted"/>
<dbReference type="PANTHER" id="PTHR10846">
    <property type="entry name" value="SODIUM/POTASSIUM/CALCIUM EXCHANGER"/>
    <property type="match status" value="1"/>
</dbReference>
<evidence type="ECO:0000256" key="2">
    <source>
        <dbReference type="ARBA" id="ARBA00022692"/>
    </source>
</evidence>
<dbReference type="InterPro" id="IPR004481">
    <property type="entry name" value="K/Na/Ca-exchanger"/>
</dbReference>
<dbReference type="Gene3D" id="1.20.1420.30">
    <property type="entry name" value="NCX, central ion-binding region"/>
    <property type="match status" value="1"/>
</dbReference>
<protein>
    <submittedName>
        <fullName evidence="7">Inner membrane protein YrbG</fullName>
    </submittedName>
</protein>
<dbReference type="InterPro" id="IPR044880">
    <property type="entry name" value="NCX_ion-bd_dom_sf"/>
</dbReference>
<dbReference type="GO" id="GO:0005262">
    <property type="term" value="F:calcium channel activity"/>
    <property type="evidence" value="ECO:0007669"/>
    <property type="project" value="TreeGrafter"/>
</dbReference>
<keyword evidence="8" id="KW-1185">Reference proteome</keyword>
<evidence type="ECO:0000313" key="8">
    <source>
        <dbReference type="Proteomes" id="UP000662904"/>
    </source>
</evidence>
<feature type="transmembrane region" description="Helical" evidence="5">
    <location>
        <begin position="294"/>
        <end position="315"/>
    </location>
</feature>
<evidence type="ECO:0000256" key="3">
    <source>
        <dbReference type="ARBA" id="ARBA00022989"/>
    </source>
</evidence>
<keyword evidence="2 5" id="KW-0812">Transmembrane</keyword>
<evidence type="ECO:0000259" key="6">
    <source>
        <dbReference type="Pfam" id="PF01699"/>
    </source>
</evidence>
<evidence type="ECO:0000256" key="5">
    <source>
        <dbReference type="SAM" id="Phobius"/>
    </source>
</evidence>
<reference evidence="7" key="1">
    <citation type="submission" date="2020-07" db="EMBL/GenBank/DDBJ databases">
        <title>Koleobacter methoxysyntrophicus gen. nov., sp. nov., a novel anaerobic bacterium isolated from deep subsurface oil field and proposal of Koleobacterales ord. nov. in the phylum Firmicutes.</title>
        <authorList>
            <person name="Sakamoto S."/>
            <person name="Tamaki H."/>
        </authorList>
    </citation>
    <scope>NUCLEOTIDE SEQUENCE</scope>
    <source>
        <strain evidence="7">NRmbB1</strain>
    </source>
</reference>
<sequence length="316" mass="34433">MVYFGPVVFFFVLGLILIIKGADWFVESAVWMADMARIPKVIMGATVVSFATTLPELVVSSFASWDGHPGIAIGNAIGSTICNIGLILGVCCLIKPYYIERSFFIYKGSTMLGIGFLMLYLLKDNTVDRAEGIALLALLLLYIVLNLIESIFKKDLLPEIEVSTGNWIINVIKFIIGAVCVMSGAKLSVDNGVILAQILGVPERVISLTMIAIGTSLPELITSFTATMKGYQGISIGNILGANILNLLMVIGMAATINPLKIAPQVKIFDMPYSLFLMMVLLLSGIIDSKIERWVAVFLLVIYISYIIILGVIFFD</sequence>
<feature type="transmembrane region" description="Helical" evidence="5">
    <location>
        <begin position="269"/>
        <end position="287"/>
    </location>
</feature>
<feature type="transmembrane region" description="Helical" evidence="5">
    <location>
        <begin position="71"/>
        <end position="94"/>
    </location>
</feature>
<feature type="transmembrane region" description="Helical" evidence="5">
    <location>
        <begin position="133"/>
        <end position="152"/>
    </location>
</feature>
<name>A0A8A0RQT8_9FIRM</name>
<feature type="transmembrane region" description="Helical" evidence="5">
    <location>
        <begin position="236"/>
        <end position="257"/>
    </location>
</feature>
<comment type="subcellular location">
    <subcellularLocation>
        <location evidence="1">Membrane</location>
        <topology evidence="1">Multi-pass membrane protein</topology>
    </subcellularLocation>
</comment>
<dbReference type="RefSeq" id="WP_206707571.1">
    <property type="nucleotide sequence ID" value="NZ_CP059066.1"/>
</dbReference>
<dbReference type="AlphaFoldDB" id="A0A8A0RQT8"/>
<dbReference type="GO" id="GO:0005886">
    <property type="term" value="C:plasma membrane"/>
    <property type="evidence" value="ECO:0007669"/>
    <property type="project" value="TreeGrafter"/>
</dbReference>
<dbReference type="Proteomes" id="UP000662904">
    <property type="component" value="Chromosome"/>
</dbReference>
<gene>
    <name evidence="7" type="primary">yrbG</name>
    <name evidence="7" type="ORF">H0A61_02663</name>
</gene>
<evidence type="ECO:0000256" key="1">
    <source>
        <dbReference type="ARBA" id="ARBA00004141"/>
    </source>
</evidence>
<feature type="transmembrane region" description="Helical" evidence="5">
    <location>
        <begin position="6"/>
        <end position="26"/>
    </location>
</feature>
<evidence type="ECO:0000313" key="7">
    <source>
        <dbReference type="EMBL" id="QSQ10262.1"/>
    </source>
</evidence>
<evidence type="ECO:0000256" key="4">
    <source>
        <dbReference type="ARBA" id="ARBA00023136"/>
    </source>
</evidence>
<feature type="domain" description="Sodium/calcium exchanger membrane region" evidence="6">
    <location>
        <begin position="172"/>
        <end position="310"/>
    </location>
</feature>
<dbReference type="KEGG" id="kme:H0A61_02663"/>
<dbReference type="Pfam" id="PF01699">
    <property type="entry name" value="Na_Ca_ex"/>
    <property type="match status" value="2"/>
</dbReference>
<keyword evidence="3 5" id="KW-1133">Transmembrane helix</keyword>
<feature type="transmembrane region" description="Helical" evidence="5">
    <location>
        <begin position="164"/>
        <end position="185"/>
    </location>
</feature>
<feature type="transmembrane region" description="Helical" evidence="5">
    <location>
        <begin position="103"/>
        <end position="121"/>
    </location>
</feature>
<dbReference type="EMBL" id="CP059066">
    <property type="protein sequence ID" value="QSQ10262.1"/>
    <property type="molecule type" value="Genomic_DNA"/>
</dbReference>
<organism evidence="7 8">
    <name type="scientific">Koleobacter methoxysyntrophicus</name>
    <dbReference type="NCBI Taxonomy" id="2751313"/>
    <lineage>
        <taxon>Bacteria</taxon>
        <taxon>Bacillati</taxon>
        <taxon>Bacillota</taxon>
        <taxon>Clostridia</taxon>
        <taxon>Koleobacterales</taxon>
        <taxon>Koleobacteraceae</taxon>
        <taxon>Koleobacter</taxon>
    </lineage>
</organism>
<feature type="domain" description="Sodium/calcium exchanger membrane region" evidence="6">
    <location>
        <begin position="8"/>
        <end position="146"/>
    </location>
</feature>
<accession>A0A8A0RQT8</accession>
<dbReference type="GO" id="GO:0008273">
    <property type="term" value="F:calcium, potassium:sodium antiporter activity"/>
    <property type="evidence" value="ECO:0007669"/>
    <property type="project" value="TreeGrafter"/>
</dbReference>
<dbReference type="InterPro" id="IPR004837">
    <property type="entry name" value="NaCa_Exmemb"/>
</dbReference>
<dbReference type="GO" id="GO:0006874">
    <property type="term" value="P:intracellular calcium ion homeostasis"/>
    <property type="evidence" value="ECO:0007669"/>
    <property type="project" value="TreeGrafter"/>
</dbReference>